<dbReference type="InterPro" id="IPR032466">
    <property type="entry name" value="Metal_Hydrolase"/>
</dbReference>
<dbReference type="CDD" id="cd01293">
    <property type="entry name" value="Bact_CD"/>
    <property type="match status" value="1"/>
</dbReference>
<reference evidence="2 3" key="1">
    <citation type="submission" date="2022-04" db="EMBL/GenBank/DDBJ databases">
        <title>Gracilibacillus sp. isolated from saltern.</title>
        <authorList>
            <person name="Won M."/>
            <person name="Lee C.-M."/>
            <person name="Woen H.-Y."/>
            <person name="Kwon S.-W."/>
        </authorList>
    </citation>
    <scope>NUCLEOTIDE SEQUENCE [LARGE SCALE GENOMIC DNA]</scope>
    <source>
        <strain evidence="2 3">SSPM10-3</strain>
    </source>
</reference>
<organism evidence="2 3">
    <name type="scientific">Gracilibacillus salinarum</name>
    <dbReference type="NCBI Taxonomy" id="2932255"/>
    <lineage>
        <taxon>Bacteria</taxon>
        <taxon>Bacillati</taxon>
        <taxon>Bacillota</taxon>
        <taxon>Bacilli</taxon>
        <taxon>Bacillales</taxon>
        <taxon>Bacillaceae</taxon>
        <taxon>Gracilibacillus</taxon>
    </lineage>
</organism>
<protein>
    <submittedName>
        <fullName evidence="2">Amidohydrolase family protein</fullName>
    </submittedName>
</protein>
<dbReference type="RefSeq" id="WP_244747169.1">
    <property type="nucleotide sequence ID" value="NZ_CP095071.1"/>
</dbReference>
<dbReference type="SUPFAM" id="SSF51556">
    <property type="entry name" value="Metallo-dependent hydrolases"/>
    <property type="match status" value="1"/>
</dbReference>
<dbReference type="Proteomes" id="UP000831537">
    <property type="component" value="Chromosome"/>
</dbReference>
<dbReference type="SUPFAM" id="SSF51338">
    <property type="entry name" value="Composite domain of metallo-dependent hydrolases"/>
    <property type="match status" value="1"/>
</dbReference>
<gene>
    <name evidence="2" type="ORF">MUN87_07910</name>
</gene>
<evidence type="ECO:0000313" key="3">
    <source>
        <dbReference type="Proteomes" id="UP000831537"/>
    </source>
</evidence>
<sequence>MLDLLFHNVTIPHSSERMDVGVSDGIITYLAETEDEAAIAKEVIEADGNVLLPGFVEPHIHLDKAYLLDQMEQDATNLTEAIQFTSELKKSFTKEDIRERSIKVLEKCIGYGVTHLRCHVEVDPIVGLKGMEVLSDLRETFRDQLQIQLVAFPQEGIFKQPGTADLMEKAMLLGADVVGGIPYNDDDAVEHIDFVFALAAKWNKPIDFHVDFSDDPTQLAIRDIVKRTLAYDYQGRVSVGHLTSLASVPYHEAQLIAEDIAEAGISVMALPATDLFLNGRSDQERVRRGVTPVKLLIEKGVNVSFGTNNIQNPFTPFGTGDPLDIALLLAQVAQLGTKQDAELLLDMATVHAAKAIGLEEYGIALHNQADLILFDTTNLRQILLERPPRQTVWKRGVKQRDNNSDEKMIHVAHGAEI</sequence>
<keyword evidence="3" id="KW-1185">Reference proteome</keyword>
<accession>A0ABY4GR94</accession>
<dbReference type="InterPro" id="IPR011059">
    <property type="entry name" value="Metal-dep_hydrolase_composite"/>
</dbReference>
<evidence type="ECO:0000313" key="2">
    <source>
        <dbReference type="EMBL" id="UOQ86799.1"/>
    </source>
</evidence>
<dbReference type="Gene3D" id="2.30.40.10">
    <property type="entry name" value="Urease, subunit C, domain 1"/>
    <property type="match status" value="1"/>
</dbReference>
<dbReference type="Gene3D" id="3.20.20.140">
    <property type="entry name" value="Metal-dependent hydrolases"/>
    <property type="match status" value="1"/>
</dbReference>
<proteinExistence type="predicted"/>
<dbReference type="InterPro" id="IPR052349">
    <property type="entry name" value="Metallo-hydrolase_Enzymes"/>
</dbReference>
<dbReference type="InterPro" id="IPR013108">
    <property type="entry name" value="Amidohydro_3"/>
</dbReference>
<evidence type="ECO:0000259" key="1">
    <source>
        <dbReference type="Pfam" id="PF07969"/>
    </source>
</evidence>
<dbReference type="Pfam" id="PF07969">
    <property type="entry name" value="Amidohydro_3"/>
    <property type="match status" value="1"/>
</dbReference>
<dbReference type="EMBL" id="CP095071">
    <property type="protein sequence ID" value="UOQ86799.1"/>
    <property type="molecule type" value="Genomic_DNA"/>
</dbReference>
<dbReference type="PANTHER" id="PTHR32027:SF0">
    <property type="entry name" value="CYTOSINE DEAMINASE"/>
    <property type="match status" value="1"/>
</dbReference>
<feature type="domain" description="Amidohydrolase 3" evidence="1">
    <location>
        <begin position="42"/>
        <end position="380"/>
    </location>
</feature>
<name>A0ABY4GR94_9BACI</name>
<dbReference type="PANTHER" id="PTHR32027">
    <property type="entry name" value="CYTOSINE DEAMINASE"/>
    <property type="match status" value="1"/>
</dbReference>